<organism evidence="1 2">
    <name type="scientific">Collichthys lucidus</name>
    <name type="common">Big head croaker</name>
    <name type="synonym">Sciaena lucida</name>
    <dbReference type="NCBI Taxonomy" id="240159"/>
    <lineage>
        <taxon>Eukaryota</taxon>
        <taxon>Metazoa</taxon>
        <taxon>Chordata</taxon>
        <taxon>Craniata</taxon>
        <taxon>Vertebrata</taxon>
        <taxon>Euteleostomi</taxon>
        <taxon>Actinopterygii</taxon>
        <taxon>Neopterygii</taxon>
        <taxon>Teleostei</taxon>
        <taxon>Neoteleostei</taxon>
        <taxon>Acanthomorphata</taxon>
        <taxon>Eupercaria</taxon>
        <taxon>Sciaenidae</taxon>
        <taxon>Collichthys</taxon>
    </lineage>
</organism>
<dbReference type="Proteomes" id="UP000298787">
    <property type="component" value="Chromosome 11"/>
</dbReference>
<sequence>MADMSFLLPYGTGITRPGPDHGYRSPVTLTTCCTTGLLQRHVVLEGRGGGGDQERQKKLEVVVAAAAACRPALASCRRGSSIQASLLSLRCPSPSFFPIISLFLLPAGVDYTAYNLSPGTTRGGAGLCEEKSRDFSMRGASDLPEGAFGTKQLYYHFISLLVVCEKSDSWMSTRCAVKALTVVLTQASVLTLFDLFPVVKGNSVSNRVDAEKPEGIRES</sequence>
<proteinExistence type="predicted"/>
<accession>A0A4U5UWQ8</accession>
<dbReference type="AlphaFoldDB" id="A0A4U5UWQ8"/>
<evidence type="ECO:0000313" key="1">
    <source>
        <dbReference type="EMBL" id="TKS78165.1"/>
    </source>
</evidence>
<name>A0A4U5UWQ8_COLLU</name>
<keyword evidence="2" id="KW-1185">Reference proteome</keyword>
<protein>
    <submittedName>
        <fullName evidence="1">Uncharacterized protein</fullName>
    </submittedName>
</protein>
<reference evidence="1 2" key="1">
    <citation type="submission" date="2019-01" db="EMBL/GenBank/DDBJ databases">
        <title>Genome Assembly of Collichthys lucidus.</title>
        <authorList>
            <person name="Cai M."/>
            <person name="Xiao S."/>
        </authorList>
    </citation>
    <scope>NUCLEOTIDE SEQUENCE [LARGE SCALE GENOMIC DNA]</scope>
    <source>
        <strain evidence="1">JT15FE1705JMU</strain>
        <tissue evidence="1">Muscle</tissue>
    </source>
</reference>
<dbReference type="EMBL" id="CM014088">
    <property type="protein sequence ID" value="TKS78165.1"/>
    <property type="molecule type" value="Genomic_DNA"/>
</dbReference>
<gene>
    <name evidence="1" type="ORF">D9C73_013009</name>
</gene>
<evidence type="ECO:0000313" key="2">
    <source>
        <dbReference type="Proteomes" id="UP000298787"/>
    </source>
</evidence>